<proteinExistence type="predicted"/>
<dbReference type="EMBL" id="JAACJP010000033">
    <property type="protein sequence ID" value="KAF5375516.1"/>
    <property type="molecule type" value="Genomic_DNA"/>
</dbReference>
<evidence type="ECO:0000313" key="3">
    <source>
        <dbReference type="Proteomes" id="UP000565441"/>
    </source>
</evidence>
<name>A0A8H5LZW6_9AGAR</name>
<evidence type="ECO:0000256" key="1">
    <source>
        <dbReference type="SAM" id="MobiDB-lite"/>
    </source>
</evidence>
<dbReference type="AlphaFoldDB" id="A0A8H5LZW6"/>
<dbReference type="Proteomes" id="UP000565441">
    <property type="component" value="Unassembled WGS sequence"/>
</dbReference>
<comment type="caution">
    <text evidence="2">The sequence shown here is derived from an EMBL/GenBank/DDBJ whole genome shotgun (WGS) entry which is preliminary data.</text>
</comment>
<gene>
    <name evidence="2" type="ORF">D9615_009162</name>
</gene>
<feature type="compositionally biased region" description="Polar residues" evidence="1">
    <location>
        <begin position="205"/>
        <end position="220"/>
    </location>
</feature>
<sequence>MSPSTLALIARAVPELGGPTIEISDIEWASHIPASQTLLQWLVDQCVAPELDTHDEPTDRFLEQELGAALRAVALERDEMKILDYADASIAGDHVPDTIHAPQAYAPPSHLRKYATHLDAEARLLDSESAMLRSRLRQTKQASQRTAKTISSLQAAIEREDLAIARIQERLAELSVLADTTLSSGAQSAVALIDKLAPPLETEQPPDQSTSQNPHPSLVSPTLSLTRLANLRATLTEQHISRVSQLAPSAPKELLDDAASLSRKLDDLLCPGGRETREGKMREAAYTIELRRIYEALSSDETCLALEENADEGGEELSVQKLLEHAWALDQAAALDAERAVLDTTLKAHKETLLPELQTLHASLSERERAMRAAEAWVGTFVMEVEGVGITEFDTAGGVAAEPEPGRVDGMELEQLKSLLLEHHRKHRGVDDEPLVLLDKSDILAELQRIRKAMEEEGTGDGWREVVLLREKLGSLDASQHPLLDVLYGTSAVQTNASPPFGRSESVEQVERRAREAVRKLEAGVGQGEELEKILDGKRTQRKLGEFVQRWAKKSESGS</sequence>
<reference evidence="2 3" key="1">
    <citation type="journal article" date="2020" name="ISME J.">
        <title>Uncovering the hidden diversity of litter-decomposition mechanisms in mushroom-forming fungi.</title>
        <authorList>
            <person name="Floudas D."/>
            <person name="Bentzer J."/>
            <person name="Ahren D."/>
            <person name="Johansson T."/>
            <person name="Persson P."/>
            <person name="Tunlid A."/>
        </authorList>
    </citation>
    <scope>NUCLEOTIDE SEQUENCE [LARGE SCALE GENOMIC DNA]</scope>
    <source>
        <strain evidence="2 3">CBS 661.87</strain>
    </source>
</reference>
<dbReference type="OrthoDB" id="2754287at2759"/>
<feature type="region of interest" description="Disordered" evidence="1">
    <location>
        <begin position="200"/>
        <end position="220"/>
    </location>
</feature>
<protein>
    <submittedName>
        <fullName evidence="2">Uncharacterized protein</fullName>
    </submittedName>
</protein>
<evidence type="ECO:0000313" key="2">
    <source>
        <dbReference type="EMBL" id="KAF5375516.1"/>
    </source>
</evidence>
<organism evidence="2 3">
    <name type="scientific">Tricholomella constricta</name>
    <dbReference type="NCBI Taxonomy" id="117010"/>
    <lineage>
        <taxon>Eukaryota</taxon>
        <taxon>Fungi</taxon>
        <taxon>Dikarya</taxon>
        <taxon>Basidiomycota</taxon>
        <taxon>Agaricomycotina</taxon>
        <taxon>Agaricomycetes</taxon>
        <taxon>Agaricomycetidae</taxon>
        <taxon>Agaricales</taxon>
        <taxon>Tricholomatineae</taxon>
        <taxon>Lyophyllaceae</taxon>
        <taxon>Tricholomella</taxon>
    </lineage>
</organism>
<accession>A0A8H5LZW6</accession>
<keyword evidence="3" id="KW-1185">Reference proteome</keyword>